<protein>
    <submittedName>
        <fullName evidence="4">Multimeric flavodoxin WrbA</fullName>
    </submittedName>
</protein>
<sequence length="186" mass="21341">MKKVLVLEGSSRPNGNTEALTNVLMNGIERTTIFLREKNILPIVDKRHDEDGFSIVNDDHDALMKAVFSHDILVFSTPIYWYSMSGIMKNFVDRWSQTARDERFQMKEEMKRKEAYVVICGGDQPRIKGLPLIQQFQHTFHFVGISFQDYIIGHAGKPGEIWNDTYALSAAQALNDVIKEKIHTQP</sequence>
<dbReference type="Proteomes" id="UP000294650">
    <property type="component" value="Unassembled WGS sequence"/>
</dbReference>
<evidence type="ECO:0000313" key="5">
    <source>
        <dbReference type="Proteomes" id="UP000294650"/>
    </source>
</evidence>
<dbReference type="InterPro" id="IPR051796">
    <property type="entry name" value="ISF_SsuE-like"/>
</dbReference>
<proteinExistence type="predicted"/>
<keyword evidence="2" id="KW-0288">FMN</keyword>
<dbReference type="OrthoDB" id="9805976at2"/>
<evidence type="ECO:0000259" key="3">
    <source>
        <dbReference type="Pfam" id="PF03358"/>
    </source>
</evidence>
<evidence type="ECO:0000256" key="1">
    <source>
        <dbReference type="ARBA" id="ARBA00022630"/>
    </source>
</evidence>
<comment type="caution">
    <text evidence="4">The sequence shown here is derived from an EMBL/GenBank/DDBJ whole genome shotgun (WGS) entry which is preliminary data.</text>
</comment>
<dbReference type="PANTHER" id="PTHR43278:SF4">
    <property type="entry name" value="NAD(P)H-DEPENDENT FMN-CONTAINING OXIDOREDUCTASE YWQN-RELATED"/>
    <property type="match status" value="1"/>
</dbReference>
<dbReference type="InterPro" id="IPR029039">
    <property type="entry name" value="Flavoprotein-like_sf"/>
</dbReference>
<dbReference type="SUPFAM" id="SSF52218">
    <property type="entry name" value="Flavoproteins"/>
    <property type="match status" value="1"/>
</dbReference>
<dbReference type="EMBL" id="SMAN01000005">
    <property type="protein sequence ID" value="TCT24566.1"/>
    <property type="molecule type" value="Genomic_DNA"/>
</dbReference>
<dbReference type="InterPro" id="IPR005025">
    <property type="entry name" value="FMN_Rdtase-like_dom"/>
</dbReference>
<dbReference type="RefSeq" id="WP_132371298.1">
    <property type="nucleotide sequence ID" value="NZ_SMAN01000005.1"/>
</dbReference>
<gene>
    <name evidence="4" type="ORF">EDD68_10518</name>
</gene>
<dbReference type="GO" id="GO:0016491">
    <property type="term" value="F:oxidoreductase activity"/>
    <property type="evidence" value="ECO:0007669"/>
    <property type="project" value="InterPro"/>
</dbReference>
<dbReference type="PANTHER" id="PTHR43278">
    <property type="entry name" value="NAD(P)H-DEPENDENT FMN-CONTAINING OXIDOREDUCTASE YWQN-RELATED"/>
    <property type="match status" value="1"/>
</dbReference>
<reference evidence="4 5" key="1">
    <citation type="submission" date="2019-03" db="EMBL/GenBank/DDBJ databases">
        <title>Genomic Encyclopedia of Type Strains, Phase IV (KMG-IV): sequencing the most valuable type-strain genomes for metagenomic binning, comparative biology and taxonomic classification.</title>
        <authorList>
            <person name="Goeker M."/>
        </authorList>
    </citation>
    <scope>NUCLEOTIDE SEQUENCE [LARGE SCALE GENOMIC DNA]</scope>
    <source>
        <strain evidence="4 5">DSM 25894</strain>
    </source>
</reference>
<evidence type="ECO:0000313" key="4">
    <source>
        <dbReference type="EMBL" id="TCT24566.1"/>
    </source>
</evidence>
<name>A0A4R3N8L2_9BACI</name>
<keyword evidence="5" id="KW-1185">Reference proteome</keyword>
<dbReference type="Pfam" id="PF03358">
    <property type="entry name" value="FMN_red"/>
    <property type="match status" value="1"/>
</dbReference>
<accession>A0A4R3N8L2</accession>
<feature type="domain" description="NADPH-dependent FMN reductase-like" evidence="3">
    <location>
        <begin position="3"/>
        <end position="123"/>
    </location>
</feature>
<evidence type="ECO:0000256" key="2">
    <source>
        <dbReference type="ARBA" id="ARBA00022643"/>
    </source>
</evidence>
<dbReference type="Gene3D" id="3.40.50.360">
    <property type="match status" value="1"/>
</dbReference>
<keyword evidence="1" id="KW-0285">Flavoprotein</keyword>
<dbReference type="AlphaFoldDB" id="A0A4R3N8L2"/>
<organism evidence="4 5">
    <name type="scientific">Melghiribacillus thermohalophilus</name>
    <dbReference type="NCBI Taxonomy" id="1324956"/>
    <lineage>
        <taxon>Bacteria</taxon>
        <taxon>Bacillati</taxon>
        <taxon>Bacillota</taxon>
        <taxon>Bacilli</taxon>
        <taxon>Bacillales</taxon>
        <taxon>Bacillaceae</taxon>
        <taxon>Melghiribacillus</taxon>
    </lineage>
</organism>